<proteinExistence type="predicted"/>
<feature type="compositionally biased region" description="Basic and acidic residues" evidence="1">
    <location>
        <begin position="12"/>
        <end position="23"/>
    </location>
</feature>
<dbReference type="RefSeq" id="WP_273939567.1">
    <property type="nucleotide sequence ID" value="NZ_CP097263.1"/>
</dbReference>
<evidence type="ECO:0000313" key="4">
    <source>
        <dbReference type="Proteomes" id="UP001589810"/>
    </source>
</evidence>
<dbReference type="Proteomes" id="UP001589810">
    <property type="component" value="Unassembled WGS sequence"/>
</dbReference>
<sequence length="250" mass="26226">MNRDMLAALDPAPKRELSPAERHRQDQLLTSILADAAPVERRRPVRRIAIGGALVAGMAAAVVLGPVAYHMIRGNPNILSAAAIGSWTGTPTRLTADSVARQWCEHHATGDQNATGPFTVSNADRRGEVTSMILTRGQDITLCLVGSDEAGLTEAIDPVTKLAANAIDLDTAGGHGDGVTGFNYAEGSAGADVTSVTLHEGSRTIDALIDHGRWTAWWPADPPTGLLGGDVTITMKDGSVRSVPAQSLFH</sequence>
<keyword evidence="2" id="KW-0812">Transmembrane</keyword>
<name>A0ABV6MKT2_9PSEU</name>
<feature type="region of interest" description="Disordered" evidence="1">
    <location>
        <begin position="1"/>
        <end position="23"/>
    </location>
</feature>
<reference evidence="3 4" key="1">
    <citation type="submission" date="2024-09" db="EMBL/GenBank/DDBJ databases">
        <authorList>
            <person name="Sun Q."/>
            <person name="Mori K."/>
        </authorList>
    </citation>
    <scope>NUCLEOTIDE SEQUENCE [LARGE SCALE GENOMIC DNA]</scope>
    <source>
        <strain evidence="3 4">TBRC 1432</strain>
    </source>
</reference>
<evidence type="ECO:0000256" key="2">
    <source>
        <dbReference type="SAM" id="Phobius"/>
    </source>
</evidence>
<comment type="caution">
    <text evidence="3">The sequence shown here is derived from an EMBL/GenBank/DDBJ whole genome shotgun (WGS) entry which is preliminary data.</text>
</comment>
<keyword evidence="2" id="KW-1133">Transmembrane helix</keyword>
<feature type="transmembrane region" description="Helical" evidence="2">
    <location>
        <begin position="48"/>
        <end position="69"/>
    </location>
</feature>
<gene>
    <name evidence="3" type="ORF">ACFFH7_04565</name>
</gene>
<protein>
    <submittedName>
        <fullName evidence="3">Uncharacterized protein</fullName>
    </submittedName>
</protein>
<keyword evidence="2" id="KW-0472">Membrane</keyword>
<evidence type="ECO:0000256" key="1">
    <source>
        <dbReference type="SAM" id="MobiDB-lite"/>
    </source>
</evidence>
<keyword evidence="4" id="KW-1185">Reference proteome</keyword>
<accession>A0ABV6MKT2</accession>
<dbReference type="EMBL" id="JBHLUD010000001">
    <property type="protein sequence ID" value="MFC0540737.1"/>
    <property type="molecule type" value="Genomic_DNA"/>
</dbReference>
<evidence type="ECO:0000313" key="3">
    <source>
        <dbReference type="EMBL" id="MFC0540737.1"/>
    </source>
</evidence>
<organism evidence="3 4">
    <name type="scientific">Kutzneria chonburiensis</name>
    <dbReference type="NCBI Taxonomy" id="1483604"/>
    <lineage>
        <taxon>Bacteria</taxon>
        <taxon>Bacillati</taxon>
        <taxon>Actinomycetota</taxon>
        <taxon>Actinomycetes</taxon>
        <taxon>Pseudonocardiales</taxon>
        <taxon>Pseudonocardiaceae</taxon>
        <taxon>Kutzneria</taxon>
    </lineage>
</organism>